<sequence>MSLFGTGFGVRATQIRATSAHADAPLVPLRPGDLRAERRARRRRTRPSRTARARLAAASLLHRLADALTPAPERLGRPVA</sequence>
<reference evidence="1 2" key="1">
    <citation type="submission" date="2021-05" db="EMBL/GenBank/DDBJ databases">
        <title>Novel species in genus Cellulomonas.</title>
        <authorList>
            <person name="Zhang G."/>
        </authorList>
    </citation>
    <scope>NUCLEOTIDE SEQUENCE [LARGE SCALE GENOMIC DNA]</scope>
    <source>
        <strain evidence="2">zg-ZUI222</strain>
    </source>
</reference>
<proteinExistence type="predicted"/>
<dbReference type="RefSeq" id="WP_207340711.1">
    <property type="nucleotide sequence ID" value="NZ_CP074405.1"/>
</dbReference>
<evidence type="ECO:0000313" key="2">
    <source>
        <dbReference type="Proteomes" id="UP000677804"/>
    </source>
</evidence>
<evidence type="ECO:0000313" key="1">
    <source>
        <dbReference type="EMBL" id="QVI63485.1"/>
    </source>
</evidence>
<dbReference type="Proteomes" id="UP000677804">
    <property type="component" value="Chromosome"/>
</dbReference>
<accession>A0ABX8D7S3</accession>
<name>A0ABX8D7S3_9CELL</name>
<protein>
    <submittedName>
        <fullName evidence="1">Uncharacterized protein</fullName>
    </submittedName>
</protein>
<dbReference type="EMBL" id="CP074405">
    <property type="protein sequence ID" value="QVI63485.1"/>
    <property type="molecule type" value="Genomic_DNA"/>
</dbReference>
<keyword evidence="2" id="KW-1185">Reference proteome</keyword>
<gene>
    <name evidence="1" type="ORF">KG103_06365</name>
</gene>
<organism evidence="1 2">
    <name type="scientific">Cellulomonas wangleii</name>
    <dbReference type="NCBI Taxonomy" id="2816956"/>
    <lineage>
        <taxon>Bacteria</taxon>
        <taxon>Bacillati</taxon>
        <taxon>Actinomycetota</taxon>
        <taxon>Actinomycetes</taxon>
        <taxon>Micrococcales</taxon>
        <taxon>Cellulomonadaceae</taxon>
        <taxon>Cellulomonas</taxon>
    </lineage>
</organism>